<keyword evidence="3" id="KW-0804">Transcription</keyword>
<keyword evidence="7" id="KW-1185">Reference proteome</keyword>
<dbReference type="GO" id="GO:0006355">
    <property type="term" value="P:regulation of DNA-templated transcription"/>
    <property type="evidence" value="ECO:0007669"/>
    <property type="project" value="InterPro"/>
</dbReference>
<dbReference type="Proteomes" id="UP000278327">
    <property type="component" value="Unassembled WGS sequence"/>
</dbReference>
<dbReference type="InterPro" id="IPR016032">
    <property type="entry name" value="Sig_transdc_resp-reg_C-effctor"/>
</dbReference>
<evidence type="ECO:0000256" key="4">
    <source>
        <dbReference type="SAM" id="Phobius"/>
    </source>
</evidence>
<feature type="domain" description="HTH luxR-type" evidence="5">
    <location>
        <begin position="285"/>
        <end position="350"/>
    </location>
</feature>
<evidence type="ECO:0000313" key="6">
    <source>
        <dbReference type="EMBL" id="RNL37695.1"/>
    </source>
</evidence>
<dbReference type="InterPro" id="IPR000792">
    <property type="entry name" value="Tscrpt_reg_LuxR_C"/>
</dbReference>
<evidence type="ECO:0000256" key="1">
    <source>
        <dbReference type="ARBA" id="ARBA00023015"/>
    </source>
</evidence>
<keyword evidence="2" id="KW-0238">DNA-binding</keyword>
<keyword evidence="4" id="KW-1133">Transmembrane helix</keyword>
<dbReference type="EMBL" id="QICA01000010">
    <property type="protein sequence ID" value="RNL37695.1"/>
    <property type="molecule type" value="Genomic_DNA"/>
</dbReference>
<feature type="transmembrane region" description="Helical" evidence="4">
    <location>
        <begin position="129"/>
        <end position="147"/>
    </location>
</feature>
<feature type="transmembrane region" description="Helical" evidence="4">
    <location>
        <begin position="246"/>
        <end position="264"/>
    </location>
</feature>
<dbReference type="Pfam" id="PF00196">
    <property type="entry name" value="GerE"/>
    <property type="match status" value="1"/>
</dbReference>
<dbReference type="PRINTS" id="PR00038">
    <property type="entry name" value="HTHLUXR"/>
</dbReference>
<dbReference type="PANTHER" id="PTHR44688:SF16">
    <property type="entry name" value="DNA-BINDING TRANSCRIPTIONAL ACTIVATOR DEVR_DOSR"/>
    <property type="match status" value="1"/>
</dbReference>
<gene>
    <name evidence="6" type="ORF">DMP10_06795</name>
</gene>
<dbReference type="InterPro" id="IPR036388">
    <property type="entry name" value="WH-like_DNA-bd_sf"/>
</dbReference>
<feature type="transmembrane region" description="Helical" evidence="4">
    <location>
        <begin position="159"/>
        <end position="176"/>
    </location>
</feature>
<dbReference type="SMART" id="SM00421">
    <property type="entry name" value="HTH_LUXR"/>
    <property type="match status" value="1"/>
</dbReference>
<keyword evidence="4" id="KW-0812">Transmembrane</keyword>
<comment type="caution">
    <text evidence="6">The sequence shown here is derived from an EMBL/GenBank/DDBJ whole genome shotgun (WGS) entry which is preliminary data.</text>
</comment>
<sequence length="350" mass="38209">MRPMKTNAIADLNPIYARNLLILGAVIAGKAILSLALSALMANIMAIDIIASAALVVVVLLLVRGNVLRSSSSETDDNAAPLSGKDISSSLRVVAIPLAGCLVCQCSLGIGWAAMIFEHYSMVLQTRDSLLCVCAGALLCALCLVVIRKHIRSIVNFRYYAILACLLFLVVPWVSADLSGEARTISTALPWGFSASFLSAIVIMDLVSIRRKAFYAIGLLVVILNVLVWLASGFSFVVLGDEVSNVLWRISLIALIALSALEILREYRLLEKRLAETSSGKLDGEKLSRFKLTNRESEVLDLLIQGRRASWIAQKLYISDNTARAHVKHIYQKLGVHTREELLDFIESLG</sequence>
<keyword evidence="4" id="KW-0472">Membrane</keyword>
<dbReference type="PANTHER" id="PTHR44688">
    <property type="entry name" value="DNA-BINDING TRANSCRIPTIONAL ACTIVATOR DEVR_DOSR"/>
    <property type="match status" value="1"/>
</dbReference>
<evidence type="ECO:0000256" key="2">
    <source>
        <dbReference type="ARBA" id="ARBA00023125"/>
    </source>
</evidence>
<evidence type="ECO:0000313" key="7">
    <source>
        <dbReference type="Proteomes" id="UP000278327"/>
    </source>
</evidence>
<feature type="transmembrane region" description="Helical" evidence="4">
    <location>
        <begin position="44"/>
        <end position="63"/>
    </location>
</feature>
<dbReference type="PROSITE" id="PS50043">
    <property type="entry name" value="HTH_LUXR_2"/>
    <property type="match status" value="1"/>
</dbReference>
<protein>
    <recommendedName>
        <fullName evidence="5">HTH luxR-type domain-containing protein</fullName>
    </recommendedName>
</protein>
<feature type="transmembrane region" description="Helical" evidence="4">
    <location>
        <begin position="20"/>
        <end position="38"/>
    </location>
</feature>
<dbReference type="SUPFAM" id="SSF46894">
    <property type="entry name" value="C-terminal effector domain of the bipartite response regulators"/>
    <property type="match status" value="1"/>
</dbReference>
<dbReference type="AlphaFoldDB" id="A0A3N0AS98"/>
<accession>A0A3N0AS98</accession>
<keyword evidence="1" id="KW-0805">Transcription regulation</keyword>
<dbReference type="GO" id="GO:0003677">
    <property type="term" value="F:DNA binding"/>
    <property type="evidence" value="ECO:0007669"/>
    <property type="project" value="UniProtKB-KW"/>
</dbReference>
<dbReference type="CDD" id="cd06170">
    <property type="entry name" value="LuxR_C_like"/>
    <property type="match status" value="1"/>
</dbReference>
<organism evidence="6 7">
    <name type="scientific">Adlercreutzia equolifaciens subsp. celatus DSM 18785</name>
    <dbReference type="NCBI Taxonomy" id="1121021"/>
    <lineage>
        <taxon>Bacteria</taxon>
        <taxon>Bacillati</taxon>
        <taxon>Actinomycetota</taxon>
        <taxon>Coriobacteriia</taxon>
        <taxon>Eggerthellales</taxon>
        <taxon>Eggerthellaceae</taxon>
        <taxon>Adlercreutzia</taxon>
    </lineage>
</organism>
<feature type="transmembrane region" description="Helical" evidence="4">
    <location>
        <begin position="93"/>
        <end position="117"/>
    </location>
</feature>
<reference evidence="6 7" key="1">
    <citation type="journal article" date="2019" name="Microbiol. Resour. Announc.">
        <title>Draft Genome Sequences of Type Strains of Gordonibacter faecihominis, Paraeggerthella hongkongensis, Parvibacter caecicola,Slackia equolifaciens, Slackia faecicanis, and Slackia isoflavoniconvertens.</title>
        <authorList>
            <person name="Danylec N."/>
            <person name="Stoll D.A."/>
            <person name="Dotsch A."/>
            <person name="Huch M."/>
        </authorList>
    </citation>
    <scope>NUCLEOTIDE SEQUENCE [LARGE SCALE GENOMIC DNA]</scope>
    <source>
        <strain evidence="6 7">DSM 18785</strain>
    </source>
</reference>
<proteinExistence type="predicted"/>
<feature type="transmembrane region" description="Helical" evidence="4">
    <location>
        <begin position="214"/>
        <end position="240"/>
    </location>
</feature>
<feature type="transmembrane region" description="Helical" evidence="4">
    <location>
        <begin position="188"/>
        <end position="207"/>
    </location>
</feature>
<dbReference type="Gene3D" id="1.10.10.10">
    <property type="entry name" value="Winged helix-like DNA-binding domain superfamily/Winged helix DNA-binding domain"/>
    <property type="match status" value="1"/>
</dbReference>
<name>A0A3N0AS98_9ACTN</name>
<evidence type="ECO:0000259" key="5">
    <source>
        <dbReference type="PROSITE" id="PS50043"/>
    </source>
</evidence>
<evidence type="ECO:0000256" key="3">
    <source>
        <dbReference type="ARBA" id="ARBA00023163"/>
    </source>
</evidence>